<dbReference type="InterPro" id="IPR020892">
    <property type="entry name" value="Cyclophilin-type_PPIase_CS"/>
</dbReference>
<evidence type="ECO:0000256" key="1">
    <source>
        <dbReference type="ARBA" id="ARBA00007365"/>
    </source>
</evidence>
<dbReference type="Pfam" id="PF00160">
    <property type="entry name" value="Pro_isomerase"/>
    <property type="match status" value="1"/>
</dbReference>
<evidence type="ECO:0000313" key="7">
    <source>
        <dbReference type="EMBL" id="WNC67607.1"/>
    </source>
</evidence>
<dbReference type="RefSeq" id="WP_348386766.1">
    <property type="nucleotide sequence ID" value="NZ_CP134146.1"/>
</dbReference>
<dbReference type="EMBL" id="CP134146">
    <property type="protein sequence ID" value="WNC67607.1"/>
    <property type="molecule type" value="Genomic_DNA"/>
</dbReference>
<evidence type="ECO:0000259" key="6">
    <source>
        <dbReference type="PROSITE" id="PS50072"/>
    </source>
</evidence>
<evidence type="ECO:0000313" key="8">
    <source>
        <dbReference type="Proteomes" id="UP001248581"/>
    </source>
</evidence>
<dbReference type="InterPro" id="IPR002130">
    <property type="entry name" value="Cyclophilin-type_PPIase_dom"/>
</dbReference>
<dbReference type="SUPFAM" id="SSF50891">
    <property type="entry name" value="Cyclophilin-like"/>
    <property type="match status" value="1"/>
</dbReference>
<dbReference type="PANTHER" id="PTHR43246">
    <property type="entry name" value="PEPTIDYL-PROLYL CIS-TRANS ISOMERASE CYP38, CHLOROPLASTIC"/>
    <property type="match status" value="1"/>
</dbReference>
<sequence length="209" mass="23440">MRLLVTLVLCVVSLFSQAASKQKIIDANNLYPQIKMDTSHGVIIVELDRVKAPIAVNNFLFYVISGEYNNTIFHRVISDFVVQGGGYDANFIPKKEHDTIFNESGNGLKNTFGSIAMARQHDPHSSIRQFYFNVGENTSLDPGRSWGYTVFGSVTFGEEVLEKMAASETDFHEGQGWPDVPLEPIVLIKATLMPEDYIHEELQQPVKTQ</sequence>
<keyword evidence="4 7" id="KW-0413">Isomerase</keyword>
<keyword evidence="3" id="KW-0697">Rotamase</keyword>
<dbReference type="PROSITE" id="PS00170">
    <property type="entry name" value="CSA_PPIASE_1"/>
    <property type="match status" value="1"/>
</dbReference>
<dbReference type="PROSITE" id="PS50072">
    <property type="entry name" value="CSA_PPIASE_2"/>
    <property type="match status" value="1"/>
</dbReference>
<accession>A0ABY9TFQ7</accession>
<feature type="domain" description="PPIase cyclophilin-type" evidence="6">
    <location>
        <begin position="30"/>
        <end position="192"/>
    </location>
</feature>
<evidence type="ECO:0000256" key="4">
    <source>
        <dbReference type="ARBA" id="ARBA00023235"/>
    </source>
</evidence>
<keyword evidence="8" id="KW-1185">Reference proteome</keyword>
<evidence type="ECO:0000256" key="2">
    <source>
        <dbReference type="ARBA" id="ARBA00013194"/>
    </source>
</evidence>
<feature type="signal peptide" evidence="5">
    <location>
        <begin position="1"/>
        <end position="18"/>
    </location>
</feature>
<dbReference type="EC" id="5.2.1.8" evidence="2"/>
<comment type="similarity">
    <text evidence="1">Belongs to the cyclophilin-type PPIase family.</text>
</comment>
<dbReference type="InterPro" id="IPR029000">
    <property type="entry name" value="Cyclophilin-like_dom_sf"/>
</dbReference>
<organism evidence="7 8">
    <name type="scientific">Thalassotalea nanhaiensis</name>
    <dbReference type="NCBI Taxonomy" id="3065648"/>
    <lineage>
        <taxon>Bacteria</taxon>
        <taxon>Pseudomonadati</taxon>
        <taxon>Pseudomonadota</taxon>
        <taxon>Gammaproteobacteria</taxon>
        <taxon>Alteromonadales</taxon>
        <taxon>Colwelliaceae</taxon>
        <taxon>Thalassotalea</taxon>
    </lineage>
</organism>
<dbReference type="Proteomes" id="UP001248581">
    <property type="component" value="Chromosome"/>
</dbReference>
<dbReference type="GO" id="GO:0003755">
    <property type="term" value="F:peptidyl-prolyl cis-trans isomerase activity"/>
    <property type="evidence" value="ECO:0007669"/>
    <property type="project" value="UniProtKB-EC"/>
</dbReference>
<feature type="chain" id="PRO_5047431307" description="peptidylprolyl isomerase" evidence="5">
    <location>
        <begin position="19"/>
        <end position="209"/>
    </location>
</feature>
<keyword evidence="5" id="KW-0732">Signal</keyword>
<evidence type="ECO:0000256" key="3">
    <source>
        <dbReference type="ARBA" id="ARBA00023110"/>
    </source>
</evidence>
<reference evidence="8" key="1">
    <citation type="submission" date="2023-09" db="EMBL/GenBank/DDBJ databases">
        <authorList>
            <person name="Li S."/>
            <person name="Li X."/>
            <person name="Zhang C."/>
            <person name="Zhao Z."/>
        </authorList>
    </citation>
    <scope>NUCLEOTIDE SEQUENCE [LARGE SCALE GENOMIC DNA]</scope>
    <source>
        <strain evidence="8">SQ345</strain>
    </source>
</reference>
<gene>
    <name evidence="7" type="ORF">RI845_13900</name>
</gene>
<dbReference type="Gene3D" id="2.40.100.10">
    <property type="entry name" value="Cyclophilin-like"/>
    <property type="match status" value="1"/>
</dbReference>
<evidence type="ECO:0000256" key="5">
    <source>
        <dbReference type="SAM" id="SignalP"/>
    </source>
</evidence>
<proteinExistence type="inferred from homology"/>
<name>A0ABY9TFQ7_9GAMM</name>
<protein>
    <recommendedName>
        <fullName evidence="2">peptidylprolyl isomerase</fullName>
        <ecNumber evidence="2">5.2.1.8</ecNumber>
    </recommendedName>
</protein>
<dbReference type="InterPro" id="IPR044665">
    <property type="entry name" value="E_coli_cyclophilin_A-like"/>
</dbReference>